<reference evidence="1" key="1">
    <citation type="submission" date="2023-10" db="EMBL/GenBank/DDBJ databases">
        <title>Genome assembly of Pristionchus species.</title>
        <authorList>
            <person name="Yoshida K."/>
            <person name="Sommer R.J."/>
        </authorList>
    </citation>
    <scope>NUCLEOTIDE SEQUENCE</scope>
    <source>
        <strain evidence="1">RS5133</strain>
    </source>
</reference>
<dbReference type="EMBL" id="BTSY01000005">
    <property type="protein sequence ID" value="GMT30403.1"/>
    <property type="molecule type" value="Genomic_DNA"/>
</dbReference>
<accession>A0AAV5WJB3</accession>
<proteinExistence type="predicted"/>
<comment type="caution">
    <text evidence="1">The sequence shown here is derived from an EMBL/GenBank/DDBJ whole genome shotgun (WGS) entry which is preliminary data.</text>
</comment>
<dbReference type="InterPro" id="IPR032675">
    <property type="entry name" value="LRR_dom_sf"/>
</dbReference>
<sequence>SLSLSGNFLRTFDASLTHTLHALTSLHLAHNMIAELPLIFPPEYYQLKGAHAPLKFAQHYYLPDNLGALLCKGSELYLSHNRFFSLSTAATELI</sequence>
<feature type="non-terminal residue" evidence="1">
    <location>
        <position position="1"/>
    </location>
</feature>
<organism evidence="1 2">
    <name type="scientific">Pristionchus fissidentatus</name>
    <dbReference type="NCBI Taxonomy" id="1538716"/>
    <lineage>
        <taxon>Eukaryota</taxon>
        <taxon>Metazoa</taxon>
        <taxon>Ecdysozoa</taxon>
        <taxon>Nematoda</taxon>
        <taxon>Chromadorea</taxon>
        <taxon>Rhabditida</taxon>
        <taxon>Rhabditina</taxon>
        <taxon>Diplogasteromorpha</taxon>
        <taxon>Diplogasteroidea</taxon>
        <taxon>Neodiplogasteridae</taxon>
        <taxon>Pristionchus</taxon>
    </lineage>
</organism>
<gene>
    <name evidence="1" type="ORF">PFISCL1PPCAC_21700</name>
</gene>
<evidence type="ECO:0000313" key="2">
    <source>
        <dbReference type="Proteomes" id="UP001432322"/>
    </source>
</evidence>
<protein>
    <submittedName>
        <fullName evidence="1">Uncharacterized protein</fullName>
    </submittedName>
</protein>
<dbReference type="Proteomes" id="UP001432322">
    <property type="component" value="Unassembled WGS sequence"/>
</dbReference>
<keyword evidence="2" id="KW-1185">Reference proteome</keyword>
<feature type="non-terminal residue" evidence="1">
    <location>
        <position position="94"/>
    </location>
</feature>
<evidence type="ECO:0000313" key="1">
    <source>
        <dbReference type="EMBL" id="GMT30403.1"/>
    </source>
</evidence>
<name>A0AAV5WJB3_9BILA</name>
<dbReference type="SUPFAM" id="SSF52058">
    <property type="entry name" value="L domain-like"/>
    <property type="match status" value="1"/>
</dbReference>
<dbReference type="AlphaFoldDB" id="A0AAV5WJB3"/>
<dbReference type="Gene3D" id="3.80.10.10">
    <property type="entry name" value="Ribonuclease Inhibitor"/>
    <property type="match status" value="1"/>
</dbReference>